<dbReference type="RefSeq" id="WP_055212751.1">
    <property type="nucleotide sequence ID" value="NZ_CP061202.1"/>
</dbReference>
<organism evidence="1 2">
    <name type="scientific">Rhodobacter capsulatus</name>
    <name type="common">Rhodopseudomonas capsulata</name>
    <dbReference type="NCBI Taxonomy" id="1061"/>
    <lineage>
        <taxon>Bacteria</taxon>
        <taxon>Pseudomonadati</taxon>
        <taxon>Pseudomonadota</taxon>
        <taxon>Alphaproteobacteria</taxon>
        <taxon>Rhodobacterales</taxon>
        <taxon>Rhodobacter group</taxon>
        <taxon>Rhodobacter</taxon>
    </lineage>
</organism>
<evidence type="ECO:0000313" key="2">
    <source>
        <dbReference type="Proteomes" id="UP000183812"/>
    </source>
</evidence>
<accession>A0A0Q0V525</accession>
<reference evidence="1 2" key="1">
    <citation type="submission" date="2016-10" db="EMBL/GenBank/DDBJ databases">
        <authorList>
            <person name="de Groot N.N."/>
        </authorList>
    </citation>
    <scope>NUCLEOTIDE SEQUENCE [LARGE SCALE GENOMIC DNA]</scope>
    <source>
        <strain evidence="2">DSM 938 / 37b4</strain>
    </source>
</reference>
<name>A0A0Q0V525_RHOCA</name>
<dbReference type="Proteomes" id="UP000183812">
    <property type="component" value="Unassembled WGS sequence"/>
</dbReference>
<dbReference type="AlphaFoldDB" id="A0A0Q0V525"/>
<protein>
    <submittedName>
        <fullName evidence="1">Uncharacterized protein</fullName>
    </submittedName>
</protein>
<dbReference type="EMBL" id="FNAY01000001">
    <property type="protein sequence ID" value="SDE43672.1"/>
    <property type="molecule type" value="Genomic_DNA"/>
</dbReference>
<sequence>MYGFFTGTIVGFLVLSVAYVLVSAYERSLKRQSLEGDFDAAVTAGADVDSRSAFIAEGMADYDVSLKKRLLLLIYIIPMIAVAVTAYVVNLL</sequence>
<proteinExistence type="predicted"/>
<evidence type="ECO:0000313" key="1">
    <source>
        <dbReference type="EMBL" id="SDE43672.1"/>
    </source>
</evidence>
<gene>
    <name evidence="1" type="ORF">SAMN04244550_00402</name>
</gene>
<dbReference type="OrthoDB" id="7632202at2"/>